<dbReference type="Gene3D" id="3.90.79.20">
    <property type="match status" value="1"/>
</dbReference>
<dbReference type="GO" id="GO:0046872">
    <property type="term" value="F:metal ion binding"/>
    <property type="evidence" value="ECO:0007669"/>
    <property type="project" value="UniProtKB-KW"/>
</dbReference>
<keyword evidence="5" id="KW-0460">Magnesium</keyword>
<dbReference type="GO" id="GO:0006742">
    <property type="term" value="P:NADP+ catabolic process"/>
    <property type="evidence" value="ECO:0007669"/>
    <property type="project" value="TreeGrafter"/>
</dbReference>
<dbReference type="PROSITE" id="PS00893">
    <property type="entry name" value="NUDIX_BOX"/>
    <property type="match status" value="1"/>
</dbReference>
<sequence length="305" mass="33404">MLPRPLSYAQAPIDRAHHLRPDPARLAALWAHPQARVLVMWGAKHLAAADGSPLPLSPTAIGATPEQSIFLGLDGENPVFAHDWGTAEEEPAQTPAGATWRDLRENGPDMSEADASRHVYARGLILWLRRTGFCCVCGSAVSLSDGGHVLRCNNADCGASHFPRTDPAVIMLVTDGKDRVLLGRQAAWPPGAVSTLAGFVEPGETLEQAVAREVFEEAGVRISEARYIASQPWPFPGSLMLGFEAIASSEDITVDPKELESARWFHRDEIRAFRDNWFAEGEGWALPRRDSISRFLILSWLNRTA</sequence>
<feature type="domain" description="Nudix hydrolase" evidence="7">
    <location>
        <begin position="163"/>
        <end position="286"/>
    </location>
</feature>
<dbReference type="InterPro" id="IPR000086">
    <property type="entry name" value="NUDIX_hydrolase_dom"/>
</dbReference>
<dbReference type="Gene3D" id="3.90.79.10">
    <property type="entry name" value="Nucleoside Triphosphate Pyrophosphohydrolase"/>
    <property type="match status" value="1"/>
</dbReference>
<keyword evidence="4 8" id="KW-0378">Hydrolase</keyword>
<name>A0A7X0DN31_NOVIT</name>
<evidence type="ECO:0000313" key="8">
    <source>
        <dbReference type="EMBL" id="MBB6209807.1"/>
    </source>
</evidence>
<dbReference type="InterPro" id="IPR020084">
    <property type="entry name" value="NUDIX_hydrolase_CS"/>
</dbReference>
<dbReference type="GO" id="GO:0035529">
    <property type="term" value="F:NADH pyrophosphatase activity"/>
    <property type="evidence" value="ECO:0007669"/>
    <property type="project" value="TreeGrafter"/>
</dbReference>
<evidence type="ECO:0000256" key="1">
    <source>
        <dbReference type="ARBA" id="ARBA00001946"/>
    </source>
</evidence>
<dbReference type="InterPro" id="IPR015797">
    <property type="entry name" value="NUDIX_hydrolase-like_dom_sf"/>
</dbReference>
<dbReference type="Pfam" id="PF00293">
    <property type="entry name" value="NUDIX"/>
    <property type="match status" value="1"/>
</dbReference>
<dbReference type="SUPFAM" id="SSF55811">
    <property type="entry name" value="Nudix"/>
    <property type="match status" value="1"/>
</dbReference>
<dbReference type="CDD" id="cd03429">
    <property type="entry name" value="NUDIX_NADH_pyrophosphatase_Nudt13"/>
    <property type="match status" value="1"/>
</dbReference>
<dbReference type="Proteomes" id="UP000544872">
    <property type="component" value="Unassembled WGS sequence"/>
</dbReference>
<dbReference type="GO" id="GO:0019677">
    <property type="term" value="P:NAD+ catabolic process"/>
    <property type="evidence" value="ECO:0007669"/>
    <property type="project" value="TreeGrafter"/>
</dbReference>
<evidence type="ECO:0000256" key="4">
    <source>
        <dbReference type="ARBA" id="ARBA00022801"/>
    </source>
</evidence>
<evidence type="ECO:0000256" key="5">
    <source>
        <dbReference type="ARBA" id="ARBA00022842"/>
    </source>
</evidence>
<dbReference type="PANTHER" id="PTHR42904:SF8">
    <property type="entry name" value="NAD(+) DIPHOSPHATASE"/>
    <property type="match status" value="1"/>
</dbReference>
<keyword evidence="9" id="KW-1185">Reference proteome</keyword>
<dbReference type="Pfam" id="PF09296">
    <property type="entry name" value="NUDIX-like"/>
    <property type="match status" value="1"/>
</dbReference>
<dbReference type="RefSeq" id="WP_184262380.1">
    <property type="nucleotide sequence ID" value="NZ_JACIIX010000003.1"/>
</dbReference>
<accession>A0A7X0DN31</accession>
<dbReference type="InterPro" id="IPR015375">
    <property type="entry name" value="NADH_PPase-like_N"/>
</dbReference>
<dbReference type="Pfam" id="PF09297">
    <property type="entry name" value="Zn_ribbon_NUD"/>
    <property type="match status" value="1"/>
</dbReference>
<protein>
    <recommendedName>
        <fullName evidence="2">NAD(+) diphosphatase</fullName>
        <ecNumber evidence="2">3.6.1.22</ecNumber>
    </recommendedName>
</protein>
<dbReference type="EMBL" id="JACIIX010000003">
    <property type="protein sequence ID" value="MBB6209807.1"/>
    <property type="molecule type" value="Genomic_DNA"/>
</dbReference>
<evidence type="ECO:0000313" key="9">
    <source>
        <dbReference type="Proteomes" id="UP000544872"/>
    </source>
</evidence>
<comment type="cofactor">
    <cofactor evidence="1">
        <name>Mg(2+)</name>
        <dbReference type="ChEBI" id="CHEBI:18420"/>
    </cofactor>
</comment>
<dbReference type="PANTHER" id="PTHR42904">
    <property type="entry name" value="NUDIX HYDROLASE, NUDC SUBFAMILY"/>
    <property type="match status" value="1"/>
</dbReference>
<gene>
    <name evidence="8" type="ORF">FHS48_001215</name>
</gene>
<evidence type="ECO:0000256" key="6">
    <source>
        <dbReference type="ARBA" id="ARBA00023027"/>
    </source>
</evidence>
<dbReference type="InterPro" id="IPR015376">
    <property type="entry name" value="Znr_NADH_PPase"/>
</dbReference>
<dbReference type="PROSITE" id="PS51462">
    <property type="entry name" value="NUDIX"/>
    <property type="match status" value="1"/>
</dbReference>
<dbReference type="NCBIfam" id="NF001299">
    <property type="entry name" value="PRK00241.1"/>
    <property type="match status" value="1"/>
</dbReference>
<dbReference type="InterPro" id="IPR049734">
    <property type="entry name" value="NudC-like_C"/>
</dbReference>
<keyword evidence="3" id="KW-0479">Metal-binding</keyword>
<evidence type="ECO:0000256" key="3">
    <source>
        <dbReference type="ARBA" id="ARBA00022723"/>
    </source>
</evidence>
<reference evidence="8 9" key="1">
    <citation type="submission" date="2020-08" db="EMBL/GenBank/DDBJ databases">
        <title>Genomic Encyclopedia of Type Strains, Phase IV (KMG-IV): sequencing the most valuable type-strain genomes for metagenomic binning, comparative biology and taxonomic classification.</title>
        <authorList>
            <person name="Goeker M."/>
        </authorList>
    </citation>
    <scope>NUCLEOTIDE SEQUENCE [LARGE SCALE GENOMIC DNA]</scope>
    <source>
        <strain evidence="8 9">DSM 11590</strain>
    </source>
</reference>
<dbReference type="InterPro" id="IPR050241">
    <property type="entry name" value="NAD-cap_RNA_hydrolase_NudC"/>
</dbReference>
<dbReference type="EC" id="3.6.1.22" evidence="2"/>
<organism evidence="8 9">
    <name type="scientific">Novispirillum itersonii</name>
    <name type="common">Aquaspirillum itersonii</name>
    <dbReference type="NCBI Taxonomy" id="189"/>
    <lineage>
        <taxon>Bacteria</taxon>
        <taxon>Pseudomonadati</taxon>
        <taxon>Pseudomonadota</taxon>
        <taxon>Alphaproteobacteria</taxon>
        <taxon>Rhodospirillales</taxon>
        <taxon>Novispirillaceae</taxon>
        <taxon>Novispirillum</taxon>
    </lineage>
</organism>
<keyword evidence="6" id="KW-0520">NAD</keyword>
<proteinExistence type="predicted"/>
<comment type="caution">
    <text evidence="8">The sequence shown here is derived from an EMBL/GenBank/DDBJ whole genome shotgun (WGS) entry which is preliminary data.</text>
</comment>
<dbReference type="GO" id="GO:0005829">
    <property type="term" value="C:cytosol"/>
    <property type="evidence" value="ECO:0007669"/>
    <property type="project" value="TreeGrafter"/>
</dbReference>
<dbReference type="AlphaFoldDB" id="A0A7X0DN31"/>
<evidence type="ECO:0000256" key="2">
    <source>
        <dbReference type="ARBA" id="ARBA00012381"/>
    </source>
</evidence>
<evidence type="ECO:0000259" key="7">
    <source>
        <dbReference type="PROSITE" id="PS51462"/>
    </source>
</evidence>